<keyword evidence="2" id="KW-0503">Monooxygenase</keyword>
<feature type="domain" description="ABM" evidence="1">
    <location>
        <begin position="5"/>
        <end position="96"/>
    </location>
</feature>
<keyword evidence="3" id="KW-1185">Reference proteome</keyword>
<proteinExistence type="predicted"/>
<dbReference type="InterPro" id="IPR007138">
    <property type="entry name" value="ABM_dom"/>
</dbReference>
<sequence>MNNKDCVTAIIRFPVAHHNQARDLFRKIVQRSRQDEGCLRFVAYEDKETEGVFTLNEEWADEASLQAHLASEHVQASFKAIEALGGRIENIWCREL</sequence>
<dbReference type="GO" id="GO:0004497">
    <property type="term" value="F:monooxygenase activity"/>
    <property type="evidence" value="ECO:0007669"/>
    <property type="project" value="UniProtKB-KW"/>
</dbReference>
<dbReference type="Pfam" id="PF03992">
    <property type="entry name" value="ABM"/>
    <property type="match status" value="1"/>
</dbReference>
<dbReference type="Proteomes" id="UP001165576">
    <property type="component" value="Unassembled WGS sequence"/>
</dbReference>
<comment type="caution">
    <text evidence="2">The sequence shown here is derived from an EMBL/GenBank/DDBJ whole genome shotgun (WGS) entry which is preliminary data.</text>
</comment>
<dbReference type="PANTHER" id="PTHR33336:SF3">
    <property type="entry name" value="ABM DOMAIN-CONTAINING PROTEIN"/>
    <property type="match status" value="1"/>
</dbReference>
<dbReference type="InterPro" id="IPR011008">
    <property type="entry name" value="Dimeric_a/b-barrel"/>
</dbReference>
<evidence type="ECO:0000313" key="3">
    <source>
        <dbReference type="Proteomes" id="UP001165576"/>
    </source>
</evidence>
<dbReference type="SUPFAM" id="SSF54909">
    <property type="entry name" value="Dimeric alpha+beta barrel"/>
    <property type="match status" value="1"/>
</dbReference>
<name>A0ABT3WJ64_9PROT</name>
<organism evidence="2 3">
    <name type="scientific">Bombella pluederhausensis</name>
    <dbReference type="NCBI Taxonomy" id="2967336"/>
    <lineage>
        <taxon>Bacteria</taxon>
        <taxon>Pseudomonadati</taxon>
        <taxon>Pseudomonadota</taxon>
        <taxon>Alphaproteobacteria</taxon>
        <taxon>Acetobacterales</taxon>
        <taxon>Acetobacteraceae</taxon>
        <taxon>Bombella</taxon>
    </lineage>
</organism>
<gene>
    <name evidence="2" type="ORF">NQF86_04070</name>
</gene>
<dbReference type="RefSeq" id="WP_266116307.1">
    <property type="nucleotide sequence ID" value="NZ_JANIDY010000001.1"/>
</dbReference>
<dbReference type="InterPro" id="IPR050744">
    <property type="entry name" value="AI-2_Isomerase_LsrG"/>
</dbReference>
<dbReference type="EMBL" id="JANIDY010000001">
    <property type="protein sequence ID" value="MCX5617849.1"/>
    <property type="molecule type" value="Genomic_DNA"/>
</dbReference>
<protein>
    <submittedName>
        <fullName evidence="2">Antibiotic biosynthesis monooxygenase</fullName>
    </submittedName>
</protein>
<evidence type="ECO:0000313" key="2">
    <source>
        <dbReference type="EMBL" id="MCX5617849.1"/>
    </source>
</evidence>
<dbReference type="PROSITE" id="PS51725">
    <property type="entry name" value="ABM"/>
    <property type="match status" value="1"/>
</dbReference>
<dbReference type="Gene3D" id="3.30.70.100">
    <property type="match status" value="1"/>
</dbReference>
<dbReference type="PANTHER" id="PTHR33336">
    <property type="entry name" value="QUINOL MONOOXYGENASE YGIN-RELATED"/>
    <property type="match status" value="1"/>
</dbReference>
<accession>A0ABT3WJ64</accession>
<evidence type="ECO:0000259" key="1">
    <source>
        <dbReference type="PROSITE" id="PS51725"/>
    </source>
</evidence>
<reference evidence="2" key="1">
    <citation type="submission" date="2022-07" db="EMBL/GenBank/DDBJ databases">
        <title>Bombella genomes.</title>
        <authorList>
            <person name="Harer L."/>
            <person name="Styblova S."/>
            <person name="Ehrmann M."/>
        </authorList>
    </citation>
    <scope>NUCLEOTIDE SEQUENCE</scope>
    <source>
        <strain evidence="2">TMW 2.2543</strain>
    </source>
</reference>
<keyword evidence="2" id="KW-0560">Oxidoreductase</keyword>